<sequence length="136" mass="15455">MTMVHLRLVAGTDVSGVPGTEMSIEPSEAATSRVEEKARDALRALKLPGQEKSVGELRDELSKRCRKRYPSSARQRAMSDRLHELVHSAGIYLCYKQPDTRSWDLELRCVVGWPDELIAAYPEFKPYAFVLEDLEF</sequence>
<dbReference type="Proteomes" id="UP000808215">
    <property type="component" value="Unassembled WGS sequence"/>
</dbReference>
<evidence type="ECO:0000313" key="1">
    <source>
        <dbReference type="EMBL" id="MBJ9687412.1"/>
    </source>
</evidence>
<protein>
    <submittedName>
        <fullName evidence="1">Uncharacterized protein</fullName>
    </submittedName>
</protein>
<dbReference type="RefSeq" id="WP_200091245.1">
    <property type="nucleotide sequence ID" value="NZ_JADVKH010000017.1"/>
</dbReference>
<organism evidence="1 2">
    <name type="scientific">Burkholderia vietnamiensis</name>
    <dbReference type="NCBI Taxonomy" id="60552"/>
    <lineage>
        <taxon>Bacteria</taxon>
        <taxon>Pseudomonadati</taxon>
        <taxon>Pseudomonadota</taxon>
        <taxon>Betaproteobacteria</taxon>
        <taxon>Burkholderiales</taxon>
        <taxon>Burkholderiaceae</taxon>
        <taxon>Burkholderia</taxon>
        <taxon>Burkholderia cepacia complex</taxon>
    </lineage>
</organism>
<accession>A0ABS1ATD1</accession>
<dbReference type="EMBL" id="JADVKH010000017">
    <property type="protein sequence ID" value="MBJ9687412.1"/>
    <property type="molecule type" value="Genomic_DNA"/>
</dbReference>
<keyword evidence="2" id="KW-1185">Reference proteome</keyword>
<name>A0ABS1ATD1_BURVI</name>
<gene>
    <name evidence="1" type="ORF">I5589_10000</name>
</gene>
<reference evidence="1 2" key="1">
    <citation type="submission" date="2020-11" db="EMBL/GenBank/DDBJ databases">
        <title>Enhanced detection system for hospital associated transmission using whole genome sequencing surveillance.</title>
        <authorList>
            <person name="Harrison L.H."/>
            <person name="Van Tyne D."/>
            <person name="Marsh J.W."/>
            <person name="Griffith M.P."/>
            <person name="Snyder D.J."/>
            <person name="Cooper V.S."/>
            <person name="Mustapha M."/>
        </authorList>
    </citation>
    <scope>NUCLEOTIDE SEQUENCE [LARGE SCALE GENOMIC DNA]</scope>
    <source>
        <strain evidence="1 2">BC00020</strain>
    </source>
</reference>
<evidence type="ECO:0000313" key="2">
    <source>
        <dbReference type="Proteomes" id="UP000808215"/>
    </source>
</evidence>
<comment type="caution">
    <text evidence="1">The sequence shown here is derived from an EMBL/GenBank/DDBJ whole genome shotgun (WGS) entry which is preliminary data.</text>
</comment>
<proteinExistence type="predicted"/>